<organism evidence="2 3">
    <name type="scientific">Saccharothrix variisporea</name>
    <dbReference type="NCBI Taxonomy" id="543527"/>
    <lineage>
        <taxon>Bacteria</taxon>
        <taxon>Bacillati</taxon>
        <taxon>Actinomycetota</taxon>
        <taxon>Actinomycetes</taxon>
        <taxon>Pseudonocardiales</taxon>
        <taxon>Pseudonocardiaceae</taxon>
        <taxon>Saccharothrix</taxon>
    </lineage>
</organism>
<dbReference type="Proteomes" id="UP000272729">
    <property type="component" value="Unassembled WGS sequence"/>
</dbReference>
<comment type="caution">
    <text evidence="2">The sequence shown here is derived from an EMBL/GenBank/DDBJ whole genome shotgun (WGS) entry which is preliminary data.</text>
</comment>
<name>A0A495X7X6_9PSEU</name>
<evidence type="ECO:0000313" key="2">
    <source>
        <dbReference type="EMBL" id="RKT69265.1"/>
    </source>
</evidence>
<sequence length="115" mass="12672">MSELAQQIDGLPSQFVHAEVARPAVGVPGSVHRWKGIRNSGDGYDHNGITYDALGPFPCPEYFMQNWEQTKRGLVAHLEKADIMPIDVTGLSPEQVKMIVDFIAPLGPRIFIATL</sequence>
<gene>
    <name evidence="2" type="ORF">DFJ66_2468</name>
</gene>
<dbReference type="AlphaFoldDB" id="A0A495X7X6"/>
<dbReference type="Pfam" id="PF18664">
    <property type="entry name" value="CdiA_C_tRNase"/>
    <property type="match status" value="1"/>
</dbReference>
<dbReference type="InterPro" id="IPR041620">
    <property type="entry name" value="CdiA_C_tRNase"/>
</dbReference>
<reference evidence="2 3" key="1">
    <citation type="submission" date="2018-10" db="EMBL/GenBank/DDBJ databases">
        <title>Sequencing the genomes of 1000 actinobacteria strains.</title>
        <authorList>
            <person name="Klenk H.-P."/>
        </authorList>
    </citation>
    <scope>NUCLEOTIDE SEQUENCE [LARGE SCALE GENOMIC DNA]</scope>
    <source>
        <strain evidence="2 3">DSM 43911</strain>
    </source>
</reference>
<dbReference type="EMBL" id="RBXR01000001">
    <property type="protein sequence ID" value="RKT69265.1"/>
    <property type="molecule type" value="Genomic_DNA"/>
</dbReference>
<dbReference type="CDD" id="cd20726">
    <property type="entry name" value="CDI_toxin_BpE479_tRNase-like"/>
    <property type="match status" value="1"/>
</dbReference>
<evidence type="ECO:0000259" key="1">
    <source>
        <dbReference type="Pfam" id="PF18664"/>
    </source>
</evidence>
<evidence type="ECO:0000313" key="3">
    <source>
        <dbReference type="Proteomes" id="UP000272729"/>
    </source>
</evidence>
<proteinExistence type="predicted"/>
<accession>A0A495X7X6</accession>
<feature type="domain" description="CdiA C-terminal tRNase" evidence="1">
    <location>
        <begin position="61"/>
        <end position="107"/>
    </location>
</feature>
<keyword evidence="3" id="KW-1185">Reference proteome</keyword>
<protein>
    <recommendedName>
        <fullName evidence="1">CdiA C-terminal tRNase domain-containing protein</fullName>
    </recommendedName>
</protein>